<protein>
    <submittedName>
        <fullName evidence="1">Glutamine synthetase/cystathionine beta-lyase binding protein</fullName>
    </submittedName>
</protein>
<accession>A0ABS6ZWP2</accession>
<dbReference type="Pfam" id="PF08734">
    <property type="entry name" value="GYD"/>
    <property type="match status" value="1"/>
</dbReference>
<evidence type="ECO:0000313" key="1">
    <source>
        <dbReference type="EMBL" id="MBW6394260.1"/>
    </source>
</evidence>
<keyword evidence="2" id="KW-1185">Reference proteome</keyword>
<proteinExistence type="predicted"/>
<reference evidence="1 2" key="1">
    <citation type="submission" date="2021-07" db="EMBL/GenBank/DDBJ databases">
        <title>Thermus aquaticus gen. n. and sp. n., a nonsporulating extreme thermophile.</title>
        <authorList>
            <person name="Hu C.-J."/>
            <person name="Li W.-J."/>
            <person name="Xian W.-D."/>
        </authorList>
    </citation>
    <scope>NUCLEOTIDE SEQUENCE [LARGE SCALE GENOMIC DNA]</scope>
    <source>
        <strain evidence="1 2">SYSU G05001</strain>
    </source>
</reference>
<comment type="caution">
    <text evidence="1">The sequence shown here is derived from an EMBL/GenBank/DDBJ whole genome shotgun (WGS) entry which is preliminary data.</text>
</comment>
<dbReference type="EMBL" id="JAHXRS010000005">
    <property type="protein sequence ID" value="MBW6394260.1"/>
    <property type="molecule type" value="Genomic_DNA"/>
</dbReference>
<evidence type="ECO:0000313" key="2">
    <source>
        <dbReference type="Proteomes" id="UP000724268"/>
    </source>
</evidence>
<name>A0ABS6ZWP2_9DEIN</name>
<sequence length="95" mass="10396">MPTFIVLSTLTDDGAETLVKNPERIKEVNRELERDFGVKVVAQYAVLGPYDFVNIVEAEDALAVARAMLHLSARGSVRTTTLEAIPVADLIAKLK</sequence>
<dbReference type="Proteomes" id="UP000724268">
    <property type="component" value="Unassembled WGS sequence"/>
</dbReference>
<dbReference type="RefSeq" id="WP_219759014.1">
    <property type="nucleotide sequence ID" value="NZ_JAHXRS010000005.1"/>
</dbReference>
<dbReference type="InterPro" id="IPR014845">
    <property type="entry name" value="GYD/TTHA1554"/>
</dbReference>
<gene>
    <name evidence="1" type="ORF">KZX47_03685</name>
</gene>
<organism evidence="1 2">
    <name type="scientific">Thermus brevis</name>
    <dbReference type="NCBI Taxonomy" id="2862456"/>
    <lineage>
        <taxon>Bacteria</taxon>
        <taxon>Thermotogati</taxon>
        <taxon>Deinococcota</taxon>
        <taxon>Deinococci</taxon>
        <taxon>Thermales</taxon>
        <taxon>Thermaceae</taxon>
        <taxon>Thermus</taxon>
    </lineage>
</organism>